<gene>
    <name evidence="1" type="ORF">NPE20_25385</name>
</gene>
<keyword evidence="2" id="KW-1185">Reference proteome</keyword>
<evidence type="ECO:0008006" key="3">
    <source>
        <dbReference type="Google" id="ProtNLM"/>
    </source>
</evidence>
<organism evidence="1 2">
    <name type="scientific">Mucilaginibacter aquariorum</name>
    <dbReference type="NCBI Taxonomy" id="2967225"/>
    <lineage>
        <taxon>Bacteria</taxon>
        <taxon>Pseudomonadati</taxon>
        <taxon>Bacteroidota</taxon>
        <taxon>Sphingobacteriia</taxon>
        <taxon>Sphingobacteriales</taxon>
        <taxon>Sphingobacteriaceae</taxon>
        <taxon>Mucilaginibacter</taxon>
    </lineage>
</organism>
<sequence length="41" mass="4772">MKTSKKSVTNKLVSRFDKELMSILMSDLKIMKARSLNRTQL</sequence>
<dbReference type="Proteomes" id="UP001204376">
    <property type="component" value="Unassembled WGS sequence"/>
</dbReference>
<reference evidence="1 2" key="1">
    <citation type="submission" date="2022-07" db="EMBL/GenBank/DDBJ databases">
        <title>Mucilaginibacter sp. JC4.</title>
        <authorList>
            <person name="Le V."/>
            <person name="Ko S.-R."/>
            <person name="Ahn C.-Y."/>
            <person name="Oh H.-M."/>
        </authorList>
    </citation>
    <scope>NUCLEOTIDE SEQUENCE [LARGE SCALE GENOMIC DNA]</scope>
    <source>
        <strain evidence="1 2">JC4</strain>
    </source>
</reference>
<evidence type="ECO:0000313" key="2">
    <source>
        <dbReference type="Proteomes" id="UP001204376"/>
    </source>
</evidence>
<dbReference type="RefSeq" id="WP_256541499.1">
    <property type="nucleotide sequence ID" value="NZ_JANHOH010000013.1"/>
</dbReference>
<evidence type="ECO:0000313" key="1">
    <source>
        <dbReference type="EMBL" id="MCQ6961331.1"/>
    </source>
</evidence>
<comment type="caution">
    <text evidence="1">The sequence shown here is derived from an EMBL/GenBank/DDBJ whole genome shotgun (WGS) entry which is preliminary data.</text>
</comment>
<dbReference type="EMBL" id="JANHOH010000013">
    <property type="protein sequence ID" value="MCQ6961331.1"/>
    <property type="molecule type" value="Genomic_DNA"/>
</dbReference>
<accession>A0ABT1T9M8</accession>
<name>A0ABT1T9M8_9SPHI</name>
<protein>
    <recommendedName>
        <fullName evidence="3">Transcriptional regulator</fullName>
    </recommendedName>
</protein>
<proteinExistence type="predicted"/>